<keyword evidence="5" id="KW-0408">Iron</keyword>
<feature type="domain" description="Rubredoxin-like" evidence="6">
    <location>
        <begin position="155"/>
        <end position="189"/>
    </location>
</feature>
<evidence type="ECO:0000259" key="7">
    <source>
        <dbReference type="PROSITE" id="PS50905"/>
    </source>
</evidence>
<dbReference type="InterPro" id="IPR009040">
    <property type="entry name" value="Ferritin-like_diiron"/>
</dbReference>
<dbReference type="NCBIfam" id="NF045767">
    <property type="entry name" value="RuberyRbr"/>
    <property type="match status" value="1"/>
</dbReference>
<gene>
    <name evidence="8" type="ORF">SAMN02745248_00885</name>
</gene>
<dbReference type="PANTHER" id="PTHR43865:SF1">
    <property type="entry name" value="RUBRERYTHRIN-RELATED"/>
    <property type="match status" value="1"/>
</dbReference>
<dbReference type="Proteomes" id="UP000183952">
    <property type="component" value="Unassembled WGS sequence"/>
</dbReference>
<sequence>MDLKDSKTKENLMRSFAGESQARNRYTFAADVAKKENYPILQQLFTYTADQERAHAWEFMKALKQFSGQNIDISAGYPAEVETTTLPLLKSAAKNENDEYADIYKNFANVAREEGFDAIADLYDRIGSIENVHSQRFARYAEELENNTLFKKTTEVKWICSNCGFILESTEAPATCPVCKYPKGYFMVFEKSQFE</sequence>
<evidence type="ECO:0000256" key="5">
    <source>
        <dbReference type="ARBA" id="ARBA00023004"/>
    </source>
</evidence>
<dbReference type="OrthoDB" id="9799749at2"/>
<dbReference type="PROSITE" id="PS50905">
    <property type="entry name" value="FERRITIN_LIKE"/>
    <property type="match status" value="1"/>
</dbReference>
<dbReference type="STRING" id="1121331.SAMN02745248_00885"/>
<evidence type="ECO:0000256" key="3">
    <source>
        <dbReference type="ARBA" id="ARBA00022723"/>
    </source>
</evidence>
<dbReference type="GO" id="GO:0005506">
    <property type="term" value="F:iron ion binding"/>
    <property type="evidence" value="ECO:0007669"/>
    <property type="project" value="InterPro"/>
</dbReference>
<dbReference type="EMBL" id="FRAD01000006">
    <property type="protein sequence ID" value="SHJ76731.1"/>
    <property type="molecule type" value="Genomic_DNA"/>
</dbReference>
<evidence type="ECO:0000256" key="4">
    <source>
        <dbReference type="ARBA" id="ARBA00022982"/>
    </source>
</evidence>
<dbReference type="RefSeq" id="WP_072902760.1">
    <property type="nucleotide sequence ID" value="NZ_FRAD01000006.1"/>
</dbReference>
<dbReference type="InterPro" id="IPR024934">
    <property type="entry name" value="Rubredoxin-like_dom"/>
</dbReference>
<dbReference type="Gene3D" id="2.20.28.10">
    <property type="match status" value="1"/>
</dbReference>
<reference evidence="8 9" key="1">
    <citation type="submission" date="2016-11" db="EMBL/GenBank/DDBJ databases">
        <authorList>
            <person name="Jaros S."/>
            <person name="Januszkiewicz K."/>
            <person name="Wedrychowicz H."/>
        </authorList>
    </citation>
    <scope>NUCLEOTIDE SEQUENCE [LARGE SCALE GENOMIC DNA]</scope>
    <source>
        <strain evidence="8 9">DSM 3090</strain>
    </source>
</reference>
<dbReference type="AlphaFoldDB" id="A0A1M6LZS6"/>
<protein>
    <submittedName>
        <fullName evidence="8">Rubrerythrin</fullName>
    </submittedName>
</protein>
<comment type="cofactor">
    <cofactor evidence="1">
        <name>Fe(3+)</name>
        <dbReference type="ChEBI" id="CHEBI:29034"/>
    </cofactor>
</comment>
<evidence type="ECO:0000256" key="1">
    <source>
        <dbReference type="ARBA" id="ARBA00001965"/>
    </source>
</evidence>
<keyword evidence="3" id="KW-0479">Metal-binding</keyword>
<accession>A0A1M6LZS6</accession>
<dbReference type="Pfam" id="PF21349">
    <property type="entry name" value="RUBY_RBDX"/>
    <property type="match status" value="1"/>
</dbReference>
<dbReference type="PANTHER" id="PTHR43865">
    <property type="entry name" value="RUBRERYTHRIN-RELATED"/>
    <property type="match status" value="1"/>
</dbReference>
<dbReference type="InterPro" id="IPR048574">
    <property type="entry name" value="RUBY_RBDX"/>
</dbReference>
<keyword evidence="9" id="KW-1185">Reference proteome</keyword>
<dbReference type="SUPFAM" id="SSF47240">
    <property type="entry name" value="Ferritin-like"/>
    <property type="match status" value="1"/>
</dbReference>
<dbReference type="SUPFAM" id="SSF57802">
    <property type="entry name" value="Rubredoxin-like"/>
    <property type="match status" value="1"/>
</dbReference>
<dbReference type="InterPro" id="IPR003251">
    <property type="entry name" value="Rr_diiron-bd_dom"/>
</dbReference>
<evidence type="ECO:0000313" key="8">
    <source>
        <dbReference type="EMBL" id="SHJ76731.1"/>
    </source>
</evidence>
<organism evidence="8 9">
    <name type="scientific">Hathewaya proteolytica DSM 3090</name>
    <dbReference type="NCBI Taxonomy" id="1121331"/>
    <lineage>
        <taxon>Bacteria</taxon>
        <taxon>Bacillati</taxon>
        <taxon>Bacillota</taxon>
        <taxon>Clostridia</taxon>
        <taxon>Eubacteriales</taxon>
        <taxon>Clostridiaceae</taxon>
        <taxon>Hathewaya</taxon>
    </lineage>
</organism>
<evidence type="ECO:0000259" key="6">
    <source>
        <dbReference type="PROSITE" id="PS50903"/>
    </source>
</evidence>
<dbReference type="InterPro" id="IPR009078">
    <property type="entry name" value="Ferritin-like_SF"/>
</dbReference>
<dbReference type="CDD" id="cd00729">
    <property type="entry name" value="rubredoxin_SM"/>
    <property type="match status" value="1"/>
</dbReference>
<evidence type="ECO:0000256" key="2">
    <source>
        <dbReference type="ARBA" id="ARBA00022448"/>
    </source>
</evidence>
<dbReference type="GO" id="GO:0016491">
    <property type="term" value="F:oxidoreductase activity"/>
    <property type="evidence" value="ECO:0007669"/>
    <property type="project" value="InterPro"/>
</dbReference>
<dbReference type="CDD" id="cd01041">
    <property type="entry name" value="Rubrerythrin"/>
    <property type="match status" value="1"/>
</dbReference>
<evidence type="ECO:0000313" key="9">
    <source>
        <dbReference type="Proteomes" id="UP000183952"/>
    </source>
</evidence>
<keyword evidence="4" id="KW-0249">Electron transport</keyword>
<dbReference type="InterPro" id="IPR052364">
    <property type="entry name" value="Rubrerythrin"/>
</dbReference>
<proteinExistence type="predicted"/>
<dbReference type="PROSITE" id="PS50903">
    <property type="entry name" value="RUBREDOXIN_LIKE"/>
    <property type="match status" value="1"/>
</dbReference>
<dbReference type="Gene3D" id="1.20.1260.10">
    <property type="match status" value="1"/>
</dbReference>
<name>A0A1M6LZS6_9CLOT</name>
<dbReference type="InterPro" id="IPR012347">
    <property type="entry name" value="Ferritin-like"/>
</dbReference>
<dbReference type="Pfam" id="PF02915">
    <property type="entry name" value="Rubrerythrin"/>
    <property type="match status" value="1"/>
</dbReference>
<feature type="domain" description="Ferritin-like diiron" evidence="7">
    <location>
        <begin position="2"/>
        <end position="148"/>
    </location>
</feature>
<keyword evidence="2" id="KW-0813">Transport</keyword>